<organism evidence="2">
    <name type="scientific">Fagus sylvatica</name>
    <name type="common">Beechnut</name>
    <dbReference type="NCBI Taxonomy" id="28930"/>
    <lineage>
        <taxon>Eukaryota</taxon>
        <taxon>Viridiplantae</taxon>
        <taxon>Streptophyta</taxon>
        <taxon>Embryophyta</taxon>
        <taxon>Tracheophyta</taxon>
        <taxon>Spermatophyta</taxon>
        <taxon>Magnoliopsida</taxon>
        <taxon>eudicotyledons</taxon>
        <taxon>Gunneridae</taxon>
        <taxon>Pentapetalae</taxon>
        <taxon>rosids</taxon>
        <taxon>fabids</taxon>
        <taxon>Fagales</taxon>
        <taxon>Fagaceae</taxon>
        <taxon>Fagus</taxon>
    </lineage>
</organism>
<gene>
    <name evidence="2" type="ORF">FSB_LOCUS1506</name>
</gene>
<dbReference type="AlphaFoldDB" id="A0A2N9EG55"/>
<feature type="compositionally biased region" description="Basic and acidic residues" evidence="1">
    <location>
        <begin position="1"/>
        <end position="12"/>
    </location>
</feature>
<evidence type="ECO:0000256" key="1">
    <source>
        <dbReference type="SAM" id="MobiDB-lite"/>
    </source>
</evidence>
<dbReference type="EMBL" id="OIVN01000067">
    <property type="protein sequence ID" value="SPC73624.1"/>
    <property type="molecule type" value="Genomic_DNA"/>
</dbReference>
<protein>
    <submittedName>
        <fullName evidence="2">Uncharacterized protein</fullName>
    </submittedName>
</protein>
<proteinExistence type="predicted"/>
<feature type="region of interest" description="Disordered" evidence="1">
    <location>
        <begin position="1"/>
        <end position="21"/>
    </location>
</feature>
<name>A0A2N9EG55_FAGSY</name>
<accession>A0A2N9EG55</accession>
<evidence type="ECO:0000313" key="2">
    <source>
        <dbReference type="EMBL" id="SPC73624.1"/>
    </source>
</evidence>
<sequence length="236" mass="27335">MTPKKSVGEVPRKRLKSRAQRDVSPTMDNTFRFFRAFDLFIMWCILNKVKLDLAFYIGWHMDACVKKKNDALPYGLHITTILNHFRVNVSGEKETRKMKLMKKHKWMKLKLKGMKEQLHEDDEPPTASPSSSHVNEDNFQLVFGLLDSLASSMGNLTTSMKNLGTLATNMDNFSTMVTQRLSTYDENFARLAQIMEDINERLKQDGIWLLVSHLCFDDAKGEKDMLFFVILYLDVI</sequence>
<reference evidence="2" key="1">
    <citation type="submission" date="2018-02" db="EMBL/GenBank/DDBJ databases">
        <authorList>
            <person name="Cohen D.B."/>
            <person name="Kent A.D."/>
        </authorList>
    </citation>
    <scope>NUCLEOTIDE SEQUENCE</scope>
</reference>